<evidence type="ECO:0000313" key="3">
    <source>
        <dbReference type="Proteomes" id="UP000271469"/>
    </source>
</evidence>
<accession>A0A3G8JNI5</accession>
<dbReference type="Pfam" id="PF01261">
    <property type="entry name" value="AP_endonuc_2"/>
    <property type="match status" value="1"/>
</dbReference>
<dbReference type="OrthoDB" id="3280201at2"/>
<dbReference type="KEGG" id="gom:D7316_03154"/>
<keyword evidence="3" id="KW-1185">Reference proteome</keyword>
<evidence type="ECO:0000313" key="2">
    <source>
        <dbReference type="EMBL" id="AZG46553.1"/>
    </source>
</evidence>
<dbReference type="EC" id="5.3.99.11" evidence="2"/>
<dbReference type="Gene3D" id="3.20.20.150">
    <property type="entry name" value="Divalent-metal-dependent TIM barrel enzymes"/>
    <property type="match status" value="1"/>
</dbReference>
<dbReference type="RefSeq" id="WP_124709046.1">
    <property type="nucleotide sequence ID" value="NZ_CP033972.1"/>
</dbReference>
<sequence length="301" mass="33910">MKVALDPTPFHHSHDLLEFPALVADLGYEYLQLTPHRDFIPFFNHPRADDDLVAKFRAACADAGVGIASVLPVLRWSGPDEDAREAAVRNWKRVIQITVDLGVNVINTEFSGRPERAEESERAFFRSMEELVPIIEREGIDVRIDPHPDDFVEDGLEAIRIIRGVNSPNIGMVYVACHSFHMGGNMAEIMAAAGERLRLVHVADSMDHHRSHGLRYITNPPGNAVRVHQHLKIGDGDVDWDEFFGGLGRLGFYDRDDTVMVSSVFAENENAADVSRYQLETMRTYVDKYRTTRPMSGSRGR</sequence>
<dbReference type="GO" id="GO:0016853">
    <property type="term" value="F:isomerase activity"/>
    <property type="evidence" value="ECO:0007669"/>
    <property type="project" value="UniProtKB-KW"/>
</dbReference>
<gene>
    <name evidence="2" type="primary">iolI_2</name>
    <name evidence="2" type="ORF">D7316_03154</name>
</gene>
<dbReference type="EMBL" id="CP033972">
    <property type="protein sequence ID" value="AZG46553.1"/>
    <property type="molecule type" value="Genomic_DNA"/>
</dbReference>
<organism evidence="2 3">
    <name type="scientific">Gordonia insulae</name>
    <dbReference type="NCBI Taxonomy" id="2420509"/>
    <lineage>
        <taxon>Bacteria</taxon>
        <taxon>Bacillati</taxon>
        <taxon>Actinomycetota</taxon>
        <taxon>Actinomycetes</taxon>
        <taxon>Mycobacteriales</taxon>
        <taxon>Gordoniaceae</taxon>
        <taxon>Gordonia</taxon>
    </lineage>
</organism>
<dbReference type="PANTHER" id="PTHR12110:SF21">
    <property type="entry name" value="XYLOSE ISOMERASE-LIKE TIM BARREL DOMAIN-CONTAINING PROTEIN"/>
    <property type="match status" value="1"/>
</dbReference>
<proteinExistence type="predicted"/>
<dbReference type="InterPro" id="IPR050312">
    <property type="entry name" value="IolE/XylAMocC-like"/>
</dbReference>
<reference evidence="2 3" key="1">
    <citation type="submission" date="2018-11" db="EMBL/GenBank/DDBJ databases">
        <title>Gordonia insulae sp. nov., isolated from an island soil.</title>
        <authorList>
            <person name="Kim Y.S."/>
            <person name="Kim S.B."/>
        </authorList>
    </citation>
    <scope>NUCLEOTIDE SEQUENCE [LARGE SCALE GENOMIC DNA]</scope>
    <source>
        <strain evidence="2 3">MMS17-SY073</strain>
    </source>
</reference>
<dbReference type="PANTHER" id="PTHR12110">
    <property type="entry name" value="HYDROXYPYRUVATE ISOMERASE"/>
    <property type="match status" value="1"/>
</dbReference>
<dbReference type="Proteomes" id="UP000271469">
    <property type="component" value="Chromosome"/>
</dbReference>
<dbReference type="SUPFAM" id="SSF51658">
    <property type="entry name" value="Xylose isomerase-like"/>
    <property type="match status" value="1"/>
</dbReference>
<dbReference type="AlphaFoldDB" id="A0A3G8JNI5"/>
<keyword evidence="2" id="KW-0413">Isomerase</keyword>
<dbReference type="InterPro" id="IPR036237">
    <property type="entry name" value="Xyl_isomerase-like_sf"/>
</dbReference>
<feature type="domain" description="Xylose isomerase-like TIM barrel" evidence="1">
    <location>
        <begin position="21"/>
        <end position="283"/>
    </location>
</feature>
<protein>
    <submittedName>
        <fullName evidence="2">Inosose isomerase</fullName>
        <ecNumber evidence="2">5.3.99.11</ecNumber>
    </submittedName>
</protein>
<name>A0A3G8JNI5_9ACTN</name>
<dbReference type="InterPro" id="IPR013022">
    <property type="entry name" value="Xyl_isomerase-like_TIM-brl"/>
</dbReference>
<evidence type="ECO:0000259" key="1">
    <source>
        <dbReference type="Pfam" id="PF01261"/>
    </source>
</evidence>